<reference evidence="1 2" key="1">
    <citation type="submission" date="2024-10" db="EMBL/GenBank/DDBJ databases">
        <authorList>
            <person name="Kim D."/>
        </authorList>
    </citation>
    <scope>NUCLEOTIDE SEQUENCE [LARGE SCALE GENOMIC DNA]</scope>
    <source>
        <strain evidence="1">BH-2024</strain>
    </source>
</reference>
<name>A0ABD2KPW4_9BILA</name>
<proteinExistence type="predicted"/>
<evidence type="ECO:0000313" key="1">
    <source>
        <dbReference type="EMBL" id="KAL3104986.1"/>
    </source>
</evidence>
<accession>A0ABD2KPW4</accession>
<dbReference type="Proteomes" id="UP001620626">
    <property type="component" value="Unassembled WGS sequence"/>
</dbReference>
<evidence type="ECO:0000313" key="2">
    <source>
        <dbReference type="Proteomes" id="UP001620626"/>
    </source>
</evidence>
<sequence>MKCVGNCACSGEGVKVISMVHSEIGNKNVCVASIRCACRTGPEMTKWGKRKKFGLYRSHKGMIRQMDVSIGYMAIQDIFKQRPGTGCYNLATFNCQHWNNEFFDKGYTYLDGKTSILLAWQPFDALATPCQN</sequence>
<organism evidence="1 2">
    <name type="scientific">Heterodera trifolii</name>
    <dbReference type="NCBI Taxonomy" id="157864"/>
    <lineage>
        <taxon>Eukaryota</taxon>
        <taxon>Metazoa</taxon>
        <taxon>Ecdysozoa</taxon>
        <taxon>Nematoda</taxon>
        <taxon>Chromadorea</taxon>
        <taxon>Rhabditida</taxon>
        <taxon>Tylenchina</taxon>
        <taxon>Tylenchomorpha</taxon>
        <taxon>Tylenchoidea</taxon>
        <taxon>Heteroderidae</taxon>
        <taxon>Heteroderinae</taxon>
        <taxon>Heterodera</taxon>
    </lineage>
</organism>
<protein>
    <submittedName>
        <fullName evidence="1">Uncharacterized protein</fullName>
    </submittedName>
</protein>
<gene>
    <name evidence="1" type="ORF">niasHT_028518</name>
</gene>
<dbReference type="EMBL" id="JBICBT010000693">
    <property type="protein sequence ID" value="KAL3104986.1"/>
    <property type="molecule type" value="Genomic_DNA"/>
</dbReference>
<keyword evidence="2" id="KW-1185">Reference proteome</keyword>
<dbReference type="AlphaFoldDB" id="A0ABD2KPW4"/>
<comment type="caution">
    <text evidence="1">The sequence shown here is derived from an EMBL/GenBank/DDBJ whole genome shotgun (WGS) entry which is preliminary data.</text>
</comment>